<gene>
    <name evidence="1" type="ORF">B6I68_29395</name>
</gene>
<dbReference type="AlphaFoldDB" id="A0A9Q5ZU11"/>
<organism evidence="1 2">
    <name type="scientific">Klebsiella pneumoniae</name>
    <dbReference type="NCBI Taxonomy" id="573"/>
    <lineage>
        <taxon>Bacteria</taxon>
        <taxon>Pseudomonadati</taxon>
        <taxon>Pseudomonadota</taxon>
        <taxon>Gammaproteobacteria</taxon>
        <taxon>Enterobacterales</taxon>
        <taxon>Enterobacteriaceae</taxon>
        <taxon>Klebsiella/Raoultella group</taxon>
        <taxon>Klebsiella</taxon>
        <taxon>Klebsiella pneumoniae complex</taxon>
    </lineage>
</organism>
<accession>A0A9Q5ZU11</accession>
<evidence type="ECO:0000313" key="1">
    <source>
        <dbReference type="EMBL" id="PLE24157.1"/>
    </source>
</evidence>
<protein>
    <submittedName>
        <fullName evidence="1">Uncharacterized protein</fullName>
    </submittedName>
</protein>
<dbReference type="EMBL" id="NCMJ01000228">
    <property type="protein sequence ID" value="PLE24157.1"/>
    <property type="molecule type" value="Genomic_DNA"/>
</dbReference>
<feature type="non-terminal residue" evidence="1">
    <location>
        <position position="62"/>
    </location>
</feature>
<sequence length="62" mass="7402">MIFNQFWGRILGKFWGSLRTLQKKREPIGSRFYLIHQRDYMFAIIASPNSEHFSSLAPSIRR</sequence>
<proteinExistence type="predicted"/>
<reference evidence="1 2" key="1">
    <citation type="journal article" date="2017" name="J. Infect. Dis.">
        <title>An Analysis of the Epidemic of Klebsiella pneumoniae Carbapenemase-Producing K. pneumoniae: Convergence of Two Evolutionary Mechanisms Creates the Perfect Storm.</title>
        <authorList>
            <person name="Rojas L.J."/>
            <person name="Weinstock G.M."/>
            <person name="De La Cadena E."/>
            <person name="Diaz L."/>
            <person name="Rios R."/>
            <person name="Hanson B.M."/>
            <person name="Brown J.S."/>
            <person name="Vats P."/>
            <person name="Phillips D.S."/>
            <person name="Nguyen H."/>
            <person name="Hujer K.M."/>
            <person name="Correa A."/>
            <person name="Adams M.D."/>
            <person name="Perez F."/>
            <person name="Sodergren E."/>
            <person name="Narechania A."/>
            <person name="Planet P.J."/>
            <person name="Villegas M.V."/>
            <person name="Bonomo R.A."/>
            <person name="Arias C.A."/>
        </authorList>
    </citation>
    <scope>NUCLEOTIDE SEQUENCE [LARGE SCALE GENOMIC DNA]</scope>
    <source>
        <strain evidence="1 2">COL-Kpn30</strain>
    </source>
</reference>
<name>A0A9Q5ZU11_KLEPN</name>
<dbReference type="Proteomes" id="UP000234439">
    <property type="component" value="Unassembled WGS sequence"/>
</dbReference>
<evidence type="ECO:0000313" key="2">
    <source>
        <dbReference type="Proteomes" id="UP000234439"/>
    </source>
</evidence>
<comment type="caution">
    <text evidence="1">The sequence shown here is derived from an EMBL/GenBank/DDBJ whole genome shotgun (WGS) entry which is preliminary data.</text>
</comment>